<dbReference type="OMA" id="FTGPMMI"/>
<dbReference type="EMBL" id="KQ474075">
    <property type="protein sequence ID" value="KPV76966.1"/>
    <property type="molecule type" value="Genomic_DNA"/>
</dbReference>
<sequence length="604" mass="67224">MLLDGVAGYLADAAGASPDQIKVILLLVGSVPLSLAYPYFPPSTRSPIAHLYSLVPAVVFLCFCLDLRWGFFQLLASSLATWVVCKVGVAQKWGAAMPWVVFVIVMGHLAVNHVLRHLDDTPLTTIEITGSQMVLCMKLISFAWSVFDGTRPLDQLDTTQKASRIEGVPGLLPFLGYAFFFPSILAGPSFTYRSYDSFTSHRLFVKENPSDGSKPVDPTVIPPGRRRKAAKRFATGIFFLAIFSVYGGSLGMDKLIDPKFTADKSWFEKVRFMNVAGFIARTKYYSVWCIAESAFIISGLGYNPQTKHYDASRNVRIRSIEFAPNFKVLLDSWNMNTNVWLRECIYKRVAKKGRKPGFKSTQITFITSALWHGVNPCYLMTFVLGGFCQALNRSLRAGLRPFFLPPGALQAPNPLSASAPPLPKLDILKHKQAVEAAKKEGGAAAAAVVKVPGTSERVKLAAPPQTPLKVAYDVAGTLATQAVLNFAVVPFLLLNVHSSMLAWRSVSFYGLALVFVPFVLLNFLGGLPMLKRAQRKRDAEAAKRHKRTTADDEQEWRRVEWEKSEEDKRRRRGEGVPSLGIDVEELVEEEEREERRREAERKAQ</sequence>
<dbReference type="GO" id="GO:0030258">
    <property type="term" value="P:lipid modification"/>
    <property type="evidence" value="ECO:0007669"/>
    <property type="project" value="TreeGrafter"/>
</dbReference>
<feature type="compositionally biased region" description="Basic and acidic residues" evidence="7">
    <location>
        <begin position="593"/>
        <end position="604"/>
    </location>
</feature>
<dbReference type="PANTHER" id="PTHR13906">
    <property type="entry name" value="PORCUPINE"/>
    <property type="match status" value="1"/>
</dbReference>
<feature type="compositionally biased region" description="Basic and acidic residues" evidence="7">
    <location>
        <begin position="555"/>
        <end position="568"/>
    </location>
</feature>
<keyword evidence="3 8" id="KW-0812">Transmembrane</keyword>
<evidence type="ECO:0000256" key="8">
    <source>
        <dbReference type="SAM" id="Phobius"/>
    </source>
</evidence>
<accession>A0A194SC45</accession>
<proteinExistence type="predicted"/>
<feature type="transmembrane region" description="Helical" evidence="8">
    <location>
        <begin position="52"/>
        <end position="76"/>
    </location>
</feature>
<dbReference type="STRING" id="578459.A0A194SC45"/>
<dbReference type="InterPro" id="IPR004299">
    <property type="entry name" value="MBOAT_fam"/>
</dbReference>
<dbReference type="OrthoDB" id="286734at2759"/>
<keyword evidence="2" id="KW-0808">Transferase</keyword>
<feature type="transmembrane region" description="Helical" evidence="8">
    <location>
        <begin position="506"/>
        <end position="527"/>
    </location>
</feature>
<protein>
    <recommendedName>
        <fullName evidence="11">Lysophospholipid acyltransferase</fullName>
    </recommendedName>
</protein>
<dbReference type="GeneID" id="28976542"/>
<evidence type="ECO:0000256" key="5">
    <source>
        <dbReference type="ARBA" id="ARBA00023136"/>
    </source>
</evidence>
<evidence type="ECO:0008006" key="11">
    <source>
        <dbReference type="Google" id="ProtNLM"/>
    </source>
</evidence>
<dbReference type="GO" id="GO:0046474">
    <property type="term" value="P:glycerophospholipid biosynthetic process"/>
    <property type="evidence" value="ECO:0007669"/>
    <property type="project" value="TreeGrafter"/>
</dbReference>
<feature type="transmembrane region" description="Helical" evidence="8">
    <location>
        <begin position="284"/>
        <end position="303"/>
    </location>
</feature>
<gene>
    <name evidence="9" type="ORF">RHOBADRAFT_51941</name>
</gene>
<dbReference type="AlphaFoldDB" id="A0A194SC45"/>
<dbReference type="Proteomes" id="UP000053890">
    <property type="component" value="Unassembled WGS sequence"/>
</dbReference>
<feature type="transmembrane region" description="Helical" evidence="8">
    <location>
        <begin position="233"/>
        <end position="252"/>
    </location>
</feature>
<evidence type="ECO:0000256" key="2">
    <source>
        <dbReference type="ARBA" id="ARBA00022679"/>
    </source>
</evidence>
<keyword evidence="4 8" id="KW-1133">Transmembrane helix</keyword>
<name>A0A194SC45_RHOGW</name>
<evidence type="ECO:0000256" key="4">
    <source>
        <dbReference type="ARBA" id="ARBA00022989"/>
    </source>
</evidence>
<dbReference type="RefSeq" id="XP_018273015.1">
    <property type="nucleotide sequence ID" value="XM_018416094.1"/>
</dbReference>
<keyword evidence="5 8" id="KW-0472">Membrane</keyword>
<keyword evidence="6" id="KW-0012">Acyltransferase</keyword>
<feature type="transmembrane region" description="Helical" evidence="8">
    <location>
        <begin position="20"/>
        <end position="40"/>
    </location>
</feature>
<dbReference type="PANTHER" id="PTHR13906:SF4">
    <property type="entry name" value="LYSOPHOSPHOLIPID ACYLTRANSFERASE 6"/>
    <property type="match status" value="1"/>
</dbReference>
<evidence type="ECO:0000256" key="6">
    <source>
        <dbReference type="ARBA" id="ARBA00023315"/>
    </source>
</evidence>
<feature type="transmembrane region" description="Helical" evidence="8">
    <location>
        <begin position="470"/>
        <end position="494"/>
    </location>
</feature>
<evidence type="ECO:0000313" key="9">
    <source>
        <dbReference type="EMBL" id="KPV76966.1"/>
    </source>
</evidence>
<feature type="transmembrane region" description="Helical" evidence="8">
    <location>
        <begin position="174"/>
        <end position="192"/>
    </location>
</feature>
<feature type="transmembrane region" description="Helical" evidence="8">
    <location>
        <begin position="96"/>
        <end position="115"/>
    </location>
</feature>
<feature type="compositionally biased region" description="Acidic residues" evidence="7">
    <location>
        <begin position="582"/>
        <end position="592"/>
    </location>
</feature>
<reference evidence="9 10" key="1">
    <citation type="journal article" date="2015" name="Front. Microbiol.">
        <title>Genome sequence of the plant growth promoting endophytic yeast Rhodotorula graminis WP1.</title>
        <authorList>
            <person name="Firrincieli A."/>
            <person name="Otillar R."/>
            <person name="Salamov A."/>
            <person name="Schmutz J."/>
            <person name="Khan Z."/>
            <person name="Redman R.S."/>
            <person name="Fleck N.D."/>
            <person name="Lindquist E."/>
            <person name="Grigoriev I.V."/>
            <person name="Doty S.L."/>
        </authorList>
    </citation>
    <scope>NUCLEOTIDE SEQUENCE [LARGE SCALE GENOMIC DNA]</scope>
    <source>
        <strain evidence="9 10">WP1</strain>
    </source>
</reference>
<comment type="subcellular location">
    <subcellularLocation>
        <location evidence="1">Membrane</location>
        <topology evidence="1">Multi-pass membrane protein</topology>
    </subcellularLocation>
</comment>
<evidence type="ECO:0000256" key="7">
    <source>
        <dbReference type="SAM" id="MobiDB-lite"/>
    </source>
</evidence>
<evidence type="ECO:0000256" key="1">
    <source>
        <dbReference type="ARBA" id="ARBA00004141"/>
    </source>
</evidence>
<feature type="region of interest" description="Disordered" evidence="7">
    <location>
        <begin position="540"/>
        <end position="604"/>
    </location>
</feature>
<dbReference type="GO" id="GO:0005783">
    <property type="term" value="C:endoplasmic reticulum"/>
    <property type="evidence" value="ECO:0007669"/>
    <property type="project" value="TreeGrafter"/>
</dbReference>
<dbReference type="GO" id="GO:0047184">
    <property type="term" value="F:1-acylglycerophosphocholine O-acyltransferase activity"/>
    <property type="evidence" value="ECO:0007669"/>
    <property type="project" value="TreeGrafter"/>
</dbReference>
<evidence type="ECO:0000256" key="3">
    <source>
        <dbReference type="ARBA" id="ARBA00022692"/>
    </source>
</evidence>
<dbReference type="Pfam" id="PF03062">
    <property type="entry name" value="MBOAT"/>
    <property type="match status" value="1"/>
</dbReference>
<dbReference type="InterPro" id="IPR049941">
    <property type="entry name" value="LPLAT_7/PORCN-like"/>
</dbReference>
<organism evidence="9 10">
    <name type="scientific">Rhodotorula graminis (strain WP1)</name>
    <dbReference type="NCBI Taxonomy" id="578459"/>
    <lineage>
        <taxon>Eukaryota</taxon>
        <taxon>Fungi</taxon>
        <taxon>Dikarya</taxon>
        <taxon>Basidiomycota</taxon>
        <taxon>Pucciniomycotina</taxon>
        <taxon>Microbotryomycetes</taxon>
        <taxon>Sporidiobolales</taxon>
        <taxon>Sporidiobolaceae</taxon>
        <taxon>Rhodotorula</taxon>
    </lineage>
</organism>
<dbReference type="GO" id="GO:0016020">
    <property type="term" value="C:membrane"/>
    <property type="evidence" value="ECO:0007669"/>
    <property type="project" value="UniProtKB-SubCell"/>
</dbReference>
<evidence type="ECO:0000313" key="10">
    <source>
        <dbReference type="Proteomes" id="UP000053890"/>
    </source>
</evidence>
<dbReference type="GO" id="GO:0003841">
    <property type="term" value="F:1-acylglycerol-3-phosphate O-acyltransferase activity"/>
    <property type="evidence" value="ECO:0007669"/>
    <property type="project" value="TreeGrafter"/>
</dbReference>
<keyword evidence="10" id="KW-1185">Reference proteome</keyword>